<evidence type="ECO:0000313" key="2">
    <source>
        <dbReference type="Proteomes" id="UP000050509"/>
    </source>
</evidence>
<dbReference type="Gene3D" id="1.25.40.10">
    <property type="entry name" value="Tetratricopeptide repeat domain"/>
    <property type="match status" value="1"/>
</dbReference>
<proteinExistence type="predicted"/>
<dbReference type="Proteomes" id="UP000050509">
    <property type="component" value="Unassembled WGS sequence"/>
</dbReference>
<comment type="caution">
    <text evidence="1">The sequence shown here is derived from an EMBL/GenBank/DDBJ whole genome shotgun (WGS) entry which is preliminary data.</text>
</comment>
<keyword evidence="2" id="KW-1185">Reference proteome</keyword>
<dbReference type="InterPro" id="IPR011990">
    <property type="entry name" value="TPR-like_helical_dom_sf"/>
</dbReference>
<dbReference type="EMBL" id="LJCR01000737">
    <property type="protein sequence ID" value="KPV51886.1"/>
    <property type="molecule type" value="Genomic_DNA"/>
</dbReference>
<reference evidence="1 2" key="1">
    <citation type="submission" date="2015-09" db="EMBL/GenBank/DDBJ databases">
        <title>Draft genome sequence of Kouleothrix aurantiaca JCM 19913.</title>
        <authorList>
            <person name="Hemp J."/>
        </authorList>
    </citation>
    <scope>NUCLEOTIDE SEQUENCE [LARGE SCALE GENOMIC DNA]</scope>
    <source>
        <strain evidence="1 2">COM-B</strain>
    </source>
</reference>
<dbReference type="SUPFAM" id="SSF48452">
    <property type="entry name" value="TPR-like"/>
    <property type="match status" value="1"/>
</dbReference>
<protein>
    <recommendedName>
        <fullName evidence="3">MalT-like TPR region domain-containing protein</fullName>
    </recommendedName>
</protein>
<dbReference type="SMART" id="SM00028">
    <property type="entry name" value="TPR"/>
    <property type="match status" value="2"/>
</dbReference>
<dbReference type="Pfam" id="PF13181">
    <property type="entry name" value="TPR_8"/>
    <property type="match status" value="1"/>
</dbReference>
<evidence type="ECO:0008006" key="3">
    <source>
        <dbReference type="Google" id="ProtNLM"/>
    </source>
</evidence>
<name>A0A0P9D8W4_9CHLR</name>
<dbReference type="AlphaFoldDB" id="A0A0P9D8W4"/>
<evidence type="ECO:0000313" key="1">
    <source>
        <dbReference type="EMBL" id="KPV51886.1"/>
    </source>
</evidence>
<gene>
    <name evidence="1" type="ORF">SE17_18685</name>
</gene>
<dbReference type="InterPro" id="IPR019734">
    <property type="entry name" value="TPR_rpt"/>
</dbReference>
<organism evidence="1 2">
    <name type="scientific">Kouleothrix aurantiaca</name>
    <dbReference type="NCBI Taxonomy" id="186479"/>
    <lineage>
        <taxon>Bacteria</taxon>
        <taxon>Bacillati</taxon>
        <taxon>Chloroflexota</taxon>
        <taxon>Chloroflexia</taxon>
        <taxon>Chloroflexales</taxon>
        <taxon>Roseiflexineae</taxon>
        <taxon>Roseiflexaceae</taxon>
        <taxon>Kouleothrix</taxon>
    </lineage>
</organism>
<sequence length="507" mass="54576">MGNYAQMMTLSDTMIGLAQQLSSPAREAQGWINRGHAAVYLGRFTEAKAALDKGIALAATAGEPITVARAQLNRARLLRAQGQLFAALGVLREAEQVLASATQEGAILALQESDIYEQLRQLSDARRAARHAAELFAGQEMPVYSASAFLQAARIAIQQKSASAAHELLHLAIGQARQAQALHINAQMSIGQAELATLPDRTATPAALQRRRSAAERAARQAADQLSASGFVQEAALGQLAIANLCVQRGARSDALSIYRALVEHSAPSVQLAANAGMGALLAPPEALRYLRRAAALAVEQRRALPMEELQARYSTETSPHHIRLASAYLQLGDVTLALESICAAKAGPLLDLRAASTSLEPAHSVLLQTRKADLARWRQQAEEQHRLAAGAVQSEQIQSYIYHSQQAQAAEAQVKSAERALTATVRTLSDRGGQMGIPSAAAISAALSPGMVLLEYCQIDDDLACFLVRPGHPPEYRRLCPYRLLAPCFDRWSLVSRRMMDPGQED</sequence>
<accession>A0A0P9D8W4</accession>